<comment type="subcellular location">
    <subcellularLocation>
        <location evidence="1">Membrane</location>
        <topology evidence="1">Multi-pass membrane protein</topology>
    </subcellularLocation>
</comment>
<keyword evidence="3" id="KW-0444">Lipid biosynthesis</keyword>
<gene>
    <name evidence="14" type="ORF">Rhola_00004730</name>
</gene>
<evidence type="ECO:0000256" key="5">
    <source>
        <dbReference type="ARBA" id="ARBA00022692"/>
    </source>
</evidence>
<dbReference type="PATRIC" id="fig|529884.3.peg.455"/>
<evidence type="ECO:0000256" key="12">
    <source>
        <dbReference type="RuleBase" id="RU003750"/>
    </source>
</evidence>
<dbReference type="KEGG" id="rla:Rhola_00004730"/>
<evidence type="ECO:0000256" key="11">
    <source>
        <dbReference type="NCBIfam" id="TIGR00560"/>
    </source>
</evidence>
<dbReference type="InterPro" id="IPR048254">
    <property type="entry name" value="CDP_ALCOHOL_P_TRANSF_CS"/>
</dbReference>
<dbReference type="AlphaFoldDB" id="A0A060JFG3"/>
<feature type="transmembrane region" description="Helical" evidence="13">
    <location>
        <begin position="173"/>
        <end position="191"/>
    </location>
</feature>
<evidence type="ECO:0000256" key="10">
    <source>
        <dbReference type="ARBA" id="ARBA00023264"/>
    </source>
</evidence>
<dbReference type="GO" id="GO:0046474">
    <property type="term" value="P:glycerophospholipid biosynthetic process"/>
    <property type="evidence" value="ECO:0007669"/>
    <property type="project" value="TreeGrafter"/>
</dbReference>
<keyword evidence="10" id="KW-1208">Phospholipid metabolism</keyword>
<dbReference type="EC" id="2.7.8.5" evidence="11"/>
<keyword evidence="15" id="KW-1185">Reference proteome</keyword>
<dbReference type="InterPro" id="IPR004570">
    <property type="entry name" value="Phosphatidylglycerol_P_synth"/>
</dbReference>
<comment type="similarity">
    <text evidence="2 12">Belongs to the CDP-alcohol phosphatidyltransferase class-I family.</text>
</comment>
<dbReference type="UniPathway" id="UPA00085"/>
<feature type="transmembrane region" description="Helical" evidence="13">
    <location>
        <begin position="21"/>
        <end position="43"/>
    </location>
</feature>
<dbReference type="PANTHER" id="PTHR14269:SF62">
    <property type="entry name" value="CDP-DIACYLGLYCEROL--GLYCEROL-3-PHOSPHATE 3-PHOSPHATIDYLTRANSFERASE 1, CHLOROPLASTIC"/>
    <property type="match status" value="1"/>
</dbReference>
<feature type="transmembrane region" description="Helical" evidence="13">
    <location>
        <begin position="108"/>
        <end position="128"/>
    </location>
</feature>
<keyword evidence="5 13" id="KW-0812">Transmembrane</keyword>
<proteinExistence type="inferred from homology"/>
<dbReference type="GO" id="GO:0008444">
    <property type="term" value="F:CDP-diacylglycerol-glycerol-3-phosphate 3-phosphatidyltransferase activity"/>
    <property type="evidence" value="ECO:0007669"/>
    <property type="project" value="UniProtKB-UniRule"/>
</dbReference>
<dbReference type="eggNOG" id="COG0558">
    <property type="taxonomic scope" value="Bacteria"/>
</dbReference>
<keyword evidence="8 13" id="KW-0472">Membrane</keyword>
<dbReference type="PIRSF" id="PIRSF000847">
    <property type="entry name" value="Phos_ph_gly_syn"/>
    <property type="match status" value="1"/>
</dbReference>
<dbReference type="PANTHER" id="PTHR14269">
    <property type="entry name" value="CDP-DIACYLGLYCEROL--GLYCEROL-3-PHOSPHATE 3-PHOSPHATIDYLTRANSFERASE-RELATED"/>
    <property type="match status" value="1"/>
</dbReference>
<evidence type="ECO:0000313" key="14">
    <source>
        <dbReference type="EMBL" id="AIC47292.1"/>
    </source>
</evidence>
<dbReference type="STRING" id="529884.Rhola_00004730"/>
<organism evidence="14 15">
    <name type="scientific">Rhodoluna lacicola</name>
    <dbReference type="NCBI Taxonomy" id="529884"/>
    <lineage>
        <taxon>Bacteria</taxon>
        <taxon>Bacillati</taxon>
        <taxon>Actinomycetota</taxon>
        <taxon>Actinomycetes</taxon>
        <taxon>Micrococcales</taxon>
        <taxon>Microbacteriaceae</taxon>
        <taxon>Luna cluster</taxon>
        <taxon>Luna-1 subcluster</taxon>
        <taxon>Rhodoluna</taxon>
    </lineage>
</organism>
<reference evidence="14 15" key="1">
    <citation type="journal article" date="2014" name="Int. J. Syst. Evol. Microbiol.">
        <title>Rhodoluna lacicola gen. nov., sp. nov., a planktonic freshwater bacterium with stream-lined genome.</title>
        <authorList>
            <person name="Hahn M."/>
            <person name="Schmidt J."/>
            <person name="Taipale S.J."/>
            <person name="Doolittle W.F."/>
            <person name="Koll U."/>
        </authorList>
    </citation>
    <scope>NUCLEOTIDE SEQUENCE [LARGE SCALE GENOMIC DNA]</scope>
    <source>
        <strain evidence="14 15">MWH-Ta8</strain>
    </source>
</reference>
<evidence type="ECO:0000256" key="13">
    <source>
        <dbReference type="SAM" id="Phobius"/>
    </source>
</evidence>
<evidence type="ECO:0000256" key="3">
    <source>
        <dbReference type="ARBA" id="ARBA00022516"/>
    </source>
</evidence>
<dbReference type="Gene3D" id="1.20.120.1760">
    <property type="match status" value="1"/>
</dbReference>
<dbReference type="NCBIfam" id="TIGR00560">
    <property type="entry name" value="pgsA"/>
    <property type="match status" value="1"/>
</dbReference>
<dbReference type="EMBL" id="CP007490">
    <property type="protein sequence ID" value="AIC47292.1"/>
    <property type="molecule type" value="Genomic_DNA"/>
</dbReference>
<name>A0A060JFG3_9MICO</name>
<dbReference type="Proteomes" id="UP000067708">
    <property type="component" value="Chromosome"/>
</dbReference>
<sequence>MSQAADKSNLIEKSAKSIFNLPNIITMARILCVPFFVWSLFAIEPESNARWFSVLIFIVIMISDGVDGAIARKRGLITNLGKLLDPIADKALLGGALIALSIHNEFPWWVTIVILVRELGITVYRLVVVQREVVAASSGGKLKTILQSVLIGSLASPLEFAFAPWYLTVESVLTAVVLVITVSTGLQYLIAAGRARQQRIKE</sequence>
<protein>
    <recommendedName>
        <fullName evidence="11">CDP-diacylglycerol--glycerol-3-phosphate 3-phosphatidyltransferase</fullName>
        <ecNumber evidence="11">2.7.8.5</ecNumber>
    </recommendedName>
</protein>
<evidence type="ECO:0000256" key="6">
    <source>
        <dbReference type="ARBA" id="ARBA00022989"/>
    </source>
</evidence>
<dbReference type="OrthoDB" id="9796672at2"/>
<evidence type="ECO:0000256" key="4">
    <source>
        <dbReference type="ARBA" id="ARBA00022679"/>
    </source>
</evidence>
<dbReference type="InterPro" id="IPR043130">
    <property type="entry name" value="CDP-OH_PTrfase_TM_dom"/>
</dbReference>
<dbReference type="HOGENOM" id="CLU_051314_2_0_11"/>
<evidence type="ECO:0000256" key="1">
    <source>
        <dbReference type="ARBA" id="ARBA00004141"/>
    </source>
</evidence>
<evidence type="ECO:0000256" key="8">
    <source>
        <dbReference type="ARBA" id="ARBA00023136"/>
    </source>
</evidence>
<evidence type="ECO:0000313" key="15">
    <source>
        <dbReference type="Proteomes" id="UP000067708"/>
    </source>
</evidence>
<dbReference type="InterPro" id="IPR000462">
    <property type="entry name" value="CDP-OH_P_trans"/>
</dbReference>
<evidence type="ECO:0000256" key="9">
    <source>
        <dbReference type="ARBA" id="ARBA00023209"/>
    </source>
</evidence>
<evidence type="ECO:0000256" key="2">
    <source>
        <dbReference type="ARBA" id="ARBA00010441"/>
    </source>
</evidence>
<keyword evidence="7" id="KW-0443">Lipid metabolism</keyword>
<dbReference type="InterPro" id="IPR050324">
    <property type="entry name" value="CDP-alcohol_PTase-I"/>
</dbReference>
<feature type="transmembrane region" description="Helical" evidence="13">
    <location>
        <begin position="49"/>
        <end position="71"/>
    </location>
</feature>
<feature type="transmembrane region" description="Helical" evidence="13">
    <location>
        <begin position="149"/>
        <end position="167"/>
    </location>
</feature>
<keyword evidence="9" id="KW-0594">Phospholipid biosynthesis</keyword>
<dbReference type="GO" id="GO:0016020">
    <property type="term" value="C:membrane"/>
    <property type="evidence" value="ECO:0007669"/>
    <property type="project" value="UniProtKB-SubCell"/>
</dbReference>
<dbReference type="Pfam" id="PF01066">
    <property type="entry name" value="CDP-OH_P_transf"/>
    <property type="match status" value="1"/>
</dbReference>
<dbReference type="PROSITE" id="PS00379">
    <property type="entry name" value="CDP_ALCOHOL_P_TRANSF"/>
    <property type="match status" value="1"/>
</dbReference>
<dbReference type="RefSeq" id="WP_051636205.1">
    <property type="nucleotide sequence ID" value="NZ_CP007490.1"/>
</dbReference>
<keyword evidence="6 13" id="KW-1133">Transmembrane helix</keyword>
<accession>A0A060JFG3</accession>
<keyword evidence="4 12" id="KW-0808">Transferase</keyword>
<evidence type="ECO:0000256" key="7">
    <source>
        <dbReference type="ARBA" id="ARBA00023098"/>
    </source>
</evidence>